<dbReference type="OMA" id="FHIRREI"/>
<dbReference type="PANTHER" id="PTHR34222:SF82">
    <property type="entry name" value="CCHC-TYPE DOMAIN-CONTAINING PROTEIN"/>
    <property type="match status" value="1"/>
</dbReference>
<proteinExistence type="predicted"/>
<reference evidence="1" key="1">
    <citation type="submission" date="2016-11" db="EMBL/GenBank/DDBJ databases">
        <title>The genome of Nicotiana attenuata.</title>
        <authorList>
            <person name="Xu S."/>
            <person name="Brockmoeller T."/>
            <person name="Gaquerel E."/>
            <person name="Navarro A."/>
            <person name="Kuhl H."/>
            <person name="Gase K."/>
            <person name="Ling Z."/>
            <person name="Zhou W."/>
            <person name="Kreitzer C."/>
            <person name="Stanke M."/>
            <person name="Tang H."/>
            <person name="Lyons E."/>
            <person name="Pandey P."/>
            <person name="Pandey S.P."/>
            <person name="Timmermann B."/>
            <person name="Baldwin I.T."/>
        </authorList>
    </citation>
    <scope>NUCLEOTIDE SEQUENCE [LARGE SCALE GENOMIC DNA]</scope>
    <source>
        <strain evidence="1">UT</strain>
    </source>
</reference>
<organism evidence="1 2">
    <name type="scientific">Nicotiana attenuata</name>
    <name type="common">Coyote tobacco</name>
    <dbReference type="NCBI Taxonomy" id="49451"/>
    <lineage>
        <taxon>Eukaryota</taxon>
        <taxon>Viridiplantae</taxon>
        <taxon>Streptophyta</taxon>
        <taxon>Embryophyta</taxon>
        <taxon>Tracheophyta</taxon>
        <taxon>Spermatophyta</taxon>
        <taxon>Magnoliopsida</taxon>
        <taxon>eudicotyledons</taxon>
        <taxon>Gunneridae</taxon>
        <taxon>Pentapetalae</taxon>
        <taxon>asterids</taxon>
        <taxon>lamiids</taxon>
        <taxon>Solanales</taxon>
        <taxon>Solanaceae</taxon>
        <taxon>Nicotianoideae</taxon>
        <taxon>Nicotianeae</taxon>
        <taxon>Nicotiana</taxon>
    </lineage>
</organism>
<dbReference type="Proteomes" id="UP000187609">
    <property type="component" value="Unassembled WGS sequence"/>
</dbReference>
<protein>
    <recommendedName>
        <fullName evidence="3">Retrotransposon gag domain-containing protein</fullName>
    </recommendedName>
</protein>
<sequence length="229" mass="25931">MAEVDNEAPEKLGHNHPLRGKFGPNLVDLWDRCNAIVLSWIMNRVSLELLSEIVYSSNASAFDSLAPIPGCDCEKSREFVVFMERLKLLQFLMGLNESHEQARSQLLMMTPAPSVNKAYSMMMERESQRAIAYTSPVENSNLTVLVSARGGFQQRPKKNFNLVCDYCKYKGHTRENCFKLVGYPADFKHKKKGNAFPTANFQLILQVITVEETMGRGVNLSLIQQLHLT</sequence>
<evidence type="ECO:0000313" key="1">
    <source>
        <dbReference type="EMBL" id="OIS97769.1"/>
    </source>
</evidence>
<dbReference type="PANTHER" id="PTHR34222">
    <property type="entry name" value="GAG_PRE-INTEGRS DOMAIN-CONTAINING PROTEIN"/>
    <property type="match status" value="1"/>
</dbReference>
<gene>
    <name evidence="1" type="ORF">A4A49_62463</name>
</gene>
<dbReference type="EMBL" id="MJEQ01037192">
    <property type="protein sequence ID" value="OIS97769.1"/>
    <property type="molecule type" value="Genomic_DNA"/>
</dbReference>
<name>A0A1J6HZL3_NICAT</name>
<dbReference type="Gramene" id="OIS97769">
    <property type="protein sequence ID" value="OIS97769"/>
    <property type="gene ID" value="A4A49_62463"/>
</dbReference>
<evidence type="ECO:0008006" key="3">
    <source>
        <dbReference type="Google" id="ProtNLM"/>
    </source>
</evidence>
<evidence type="ECO:0000313" key="2">
    <source>
        <dbReference type="Proteomes" id="UP000187609"/>
    </source>
</evidence>
<comment type="caution">
    <text evidence="1">The sequence shown here is derived from an EMBL/GenBank/DDBJ whole genome shotgun (WGS) entry which is preliminary data.</text>
</comment>
<accession>A0A1J6HZL3</accession>
<dbReference type="AlphaFoldDB" id="A0A1J6HZL3"/>
<keyword evidence="2" id="KW-1185">Reference proteome</keyword>